<dbReference type="OrthoDB" id="250880at2759"/>
<feature type="compositionally biased region" description="Polar residues" evidence="1">
    <location>
        <begin position="154"/>
        <end position="174"/>
    </location>
</feature>
<reference evidence="2 3" key="1">
    <citation type="journal article" date="2018" name="BMC Genomics">
        <title>Genomic comparison of Trypanosoma conorhini and Trypanosoma rangeli to Trypanosoma cruzi strains of high and low virulence.</title>
        <authorList>
            <person name="Bradwell K.R."/>
            <person name="Koparde V.N."/>
            <person name="Matveyev A.V."/>
            <person name="Serrano M.G."/>
            <person name="Alves J.M."/>
            <person name="Parikh H."/>
            <person name="Huang B."/>
            <person name="Lee V."/>
            <person name="Espinosa-Alvarez O."/>
            <person name="Ortiz P.A."/>
            <person name="Costa-Martins A.G."/>
            <person name="Teixeira M.M."/>
            <person name="Buck G.A."/>
        </authorList>
    </citation>
    <scope>NUCLEOTIDE SEQUENCE [LARGE SCALE GENOMIC DNA]</scope>
    <source>
        <strain evidence="2 3">025E</strain>
    </source>
</reference>
<organism evidence="2 3">
    <name type="scientific">Trypanosoma conorhini</name>
    <dbReference type="NCBI Taxonomy" id="83891"/>
    <lineage>
        <taxon>Eukaryota</taxon>
        <taxon>Discoba</taxon>
        <taxon>Euglenozoa</taxon>
        <taxon>Kinetoplastea</taxon>
        <taxon>Metakinetoplastina</taxon>
        <taxon>Trypanosomatida</taxon>
        <taxon>Trypanosomatidae</taxon>
        <taxon>Trypanosoma</taxon>
    </lineage>
</organism>
<dbReference type="EMBL" id="MKKU01000313">
    <property type="protein sequence ID" value="RNF15847.1"/>
    <property type="molecule type" value="Genomic_DNA"/>
</dbReference>
<accession>A0A3R7MIR5</accession>
<feature type="region of interest" description="Disordered" evidence="1">
    <location>
        <begin position="330"/>
        <end position="349"/>
    </location>
</feature>
<protein>
    <submittedName>
        <fullName evidence="2">Uncharacterized protein</fullName>
    </submittedName>
</protein>
<name>A0A3R7MIR5_9TRYP</name>
<dbReference type="GeneID" id="40319047"/>
<gene>
    <name evidence="2" type="ORF">Tco025E_05436</name>
</gene>
<feature type="region of interest" description="Disordered" evidence="1">
    <location>
        <begin position="457"/>
        <end position="482"/>
    </location>
</feature>
<dbReference type="AlphaFoldDB" id="A0A3R7MIR5"/>
<dbReference type="Proteomes" id="UP000284403">
    <property type="component" value="Unassembled WGS sequence"/>
</dbReference>
<feature type="region of interest" description="Disordered" evidence="1">
    <location>
        <begin position="154"/>
        <end position="177"/>
    </location>
</feature>
<sequence>MSDSVEDVSLGRLSVSGRSNLYLDLDSLNHDPALLFSTEFAGDADAAGDGAFIERAFASLSERPGRLDPDALTLIEDVLQTNILDEAAGIDFQHCCQQILPEQPQEKENEGQGGRDLQQPYSSGRTDSLGSVSPLYETTPRSTDQIDTQLKQAMPSSTFSNNSEAAKKSSTTDSLGPEANVYTSITATPLQGRALDFRSFLSKKQVPPAILKEGSVGVFVGQLPSTYSEEDSAALLRAIGADAGVPVHVRDVKSHNQSRTCAFVVVNRSALPVLLGYSKRVLCDVSCVWVVGREQAVHLKYYINGFLRDRLRGVPKAALVLEELTPQYMRSRTSAGKGGKSSNRQKGNVTSASENVFMGTHDGNPIVTHPFAMNFLLPGWNSMDAPGLSFCPVFNNTGAPPLVNTNSASNVPGVIQTNGFSAAPSPSLVAPAPQVNYYVIGGPPNGLQGIAPGQVNGQVLSPPPTANGGGKGGSNGVANGASSSENLLPSFLPGIRAAHDHAPSSQKLPEGVSRCSVCSATFGPAEPQYFFPQDNTVRCTRCSSQRVASGDASQATRGMATFIMPQSNLGGFPQPSTGNTTMLLHALPPYMPLPHPQNQFLPQLSQLPLPQQQQQHGYTVGSGW</sequence>
<evidence type="ECO:0000256" key="1">
    <source>
        <dbReference type="SAM" id="MobiDB-lite"/>
    </source>
</evidence>
<feature type="compositionally biased region" description="Polar residues" evidence="1">
    <location>
        <begin position="119"/>
        <end position="131"/>
    </location>
</feature>
<dbReference type="RefSeq" id="XP_029227613.1">
    <property type="nucleotide sequence ID" value="XM_029372335.1"/>
</dbReference>
<evidence type="ECO:0000313" key="2">
    <source>
        <dbReference type="EMBL" id="RNF15847.1"/>
    </source>
</evidence>
<keyword evidence="3" id="KW-1185">Reference proteome</keyword>
<feature type="region of interest" description="Disordered" evidence="1">
    <location>
        <begin position="104"/>
        <end position="142"/>
    </location>
</feature>
<evidence type="ECO:0000313" key="3">
    <source>
        <dbReference type="Proteomes" id="UP000284403"/>
    </source>
</evidence>
<proteinExistence type="predicted"/>
<comment type="caution">
    <text evidence="2">The sequence shown here is derived from an EMBL/GenBank/DDBJ whole genome shotgun (WGS) entry which is preliminary data.</text>
</comment>